<proteinExistence type="predicted"/>
<protein>
    <submittedName>
        <fullName evidence="1">Uncharacterized protein</fullName>
    </submittedName>
</protein>
<keyword evidence="2" id="KW-1185">Reference proteome</keyword>
<evidence type="ECO:0000313" key="2">
    <source>
        <dbReference type="Proteomes" id="UP000820818"/>
    </source>
</evidence>
<sequence>MACCRLSVRAVQLDISLEAVHVNSVSAPWILDGASKIFNLIGFTSLIHQVARVEQVKPVRIKKG</sequence>
<comment type="caution">
    <text evidence="1">The sequence shown here is derived from an EMBL/GenBank/DDBJ whole genome shotgun (WGS) entry which is preliminary data.</text>
</comment>
<name>A0AAD5KGY4_9CRUS</name>
<organism evidence="1 2">
    <name type="scientific">Daphnia sinensis</name>
    <dbReference type="NCBI Taxonomy" id="1820382"/>
    <lineage>
        <taxon>Eukaryota</taxon>
        <taxon>Metazoa</taxon>
        <taxon>Ecdysozoa</taxon>
        <taxon>Arthropoda</taxon>
        <taxon>Crustacea</taxon>
        <taxon>Branchiopoda</taxon>
        <taxon>Diplostraca</taxon>
        <taxon>Cladocera</taxon>
        <taxon>Anomopoda</taxon>
        <taxon>Daphniidae</taxon>
        <taxon>Daphnia</taxon>
        <taxon>Daphnia similis group</taxon>
    </lineage>
</organism>
<reference evidence="1 2" key="1">
    <citation type="submission" date="2022-05" db="EMBL/GenBank/DDBJ databases">
        <title>A multi-omics perspective on studying reproductive biology in Daphnia sinensis.</title>
        <authorList>
            <person name="Jia J."/>
        </authorList>
    </citation>
    <scope>NUCLEOTIDE SEQUENCE [LARGE SCALE GENOMIC DNA]</scope>
    <source>
        <strain evidence="1 2">WSL</strain>
    </source>
</reference>
<dbReference type="EMBL" id="WJBH02000010">
    <property type="protein sequence ID" value="KAI9551884.1"/>
    <property type="molecule type" value="Genomic_DNA"/>
</dbReference>
<dbReference type="Proteomes" id="UP000820818">
    <property type="component" value="Linkage Group LG10"/>
</dbReference>
<gene>
    <name evidence="1" type="ORF">GHT06_022220</name>
</gene>
<dbReference type="AlphaFoldDB" id="A0AAD5KGY4"/>
<accession>A0AAD5KGY4</accession>
<evidence type="ECO:0000313" key="1">
    <source>
        <dbReference type="EMBL" id="KAI9551884.1"/>
    </source>
</evidence>